<feature type="transmembrane region" description="Helical" evidence="2">
    <location>
        <begin position="860"/>
        <end position="883"/>
    </location>
</feature>
<feature type="transmembrane region" description="Helical" evidence="2">
    <location>
        <begin position="522"/>
        <end position="542"/>
    </location>
</feature>
<feature type="transmembrane region" description="Helical" evidence="2">
    <location>
        <begin position="621"/>
        <end position="643"/>
    </location>
</feature>
<feature type="transmembrane region" description="Helical" evidence="2">
    <location>
        <begin position="691"/>
        <end position="709"/>
    </location>
</feature>
<dbReference type="Pfam" id="PF02364">
    <property type="entry name" value="Glucan_synthase"/>
    <property type="match status" value="1"/>
</dbReference>
<feature type="region of interest" description="Disordered" evidence="1">
    <location>
        <begin position="777"/>
        <end position="808"/>
    </location>
</feature>
<accession>A0ABN9QNB5</accession>
<keyword evidence="2" id="KW-0472">Membrane</keyword>
<feature type="transmembrane region" description="Helical" evidence="2">
    <location>
        <begin position="729"/>
        <end position="755"/>
    </location>
</feature>
<feature type="transmembrane region" description="Helical" evidence="2">
    <location>
        <begin position="432"/>
        <end position="454"/>
    </location>
</feature>
<feature type="transmembrane region" description="Helical" evidence="2">
    <location>
        <begin position="587"/>
        <end position="609"/>
    </location>
</feature>
<evidence type="ECO:0000259" key="3">
    <source>
        <dbReference type="Pfam" id="PF02364"/>
    </source>
</evidence>
<feature type="domain" description="Glycosyl transferase 48" evidence="3">
    <location>
        <begin position="1"/>
        <end position="669"/>
    </location>
</feature>
<organism evidence="4 5">
    <name type="scientific">Prorocentrum cordatum</name>
    <dbReference type="NCBI Taxonomy" id="2364126"/>
    <lineage>
        <taxon>Eukaryota</taxon>
        <taxon>Sar</taxon>
        <taxon>Alveolata</taxon>
        <taxon>Dinophyceae</taxon>
        <taxon>Prorocentrales</taxon>
        <taxon>Prorocentraceae</taxon>
        <taxon>Prorocentrum</taxon>
    </lineage>
</organism>
<keyword evidence="2" id="KW-0812">Transmembrane</keyword>
<name>A0ABN9QNB5_9DINO</name>
<protein>
    <recommendedName>
        <fullName evidence="3">Glycosyl transferase 48 domain-containing protein</fullName>
    </recommendedName>
</protein>
<keyword evidence="5" id="KW-1185">Reference proteome</keyword>
<feature type="transmembrane region" description="Helical" evidence="2">
    <location>
        <begin position="915"/>
        <end position="934"/>
    </location>
</feature>
<proteinExistence type="predicted"/>
<feature type="transmembrane region" description="Helical" evidence="2">
    <location>
        <begin position="818"/>
        <end position="840"/>
    </location>
</feature>
<dbReference type="PANTHER" id="PTHR12741:SF48">
    <property type="entry name" value="1,3-BETA-GLUCAN SYNTHASE COMPONENT FKS1-RELATED"/>
    <property type="match status" value="1"/>
</dbReference>
<comment type="caution">
    <text evidence="4">The sequence shown here is derived from an EMBL/GenBank/DDBJ whole genome shotgun (WGS) entry which is preliminary data.</text>
</comment>
<evidence type="ECO:0000256" key="2">
    <source>
        <dbReference type="SAM" id="Phobius"/>
    </source>
</evidence>
<evidence type="ECO:0000313" key="4">
    <source>
        <dbReference type="EMBL" id="CAK0806501.1"/>
    </source>
</evidence>
<dbReference type="InterPro" id="IPR003440">
    <property type="entry name" value="Glyco_trans_48_dom"/>
</dbReference>
<dbReference type="PANTHER" id="PTHR12741">
    <property type="entry name" value="LYST-INTERACTING PROTEIN LIP5 DOPAMINE RESPONSIVE PROTEIN DRG-1"/>
    <property type="match status" value="1"/>
</dbReference>
<evidence type="ECO:0000256" key="1">
    <source>
        <dbReference type="SAM" id="MobiDB-lite"/>
    </source>
</evidence>
<gene>
    <name evidence="4" type="ORF">PCOR1329_LOCUS12693</name>
</gene>
<feature type="region of interest" description="Disordered" evidence="1">
    <location>
        <begin position="972"/>
        <end position="1001"/>
    </location>
</feature>
<dbReference type="Proteomes" id="UP001189429">
    <property type="component" value="Unassembled WGS sequence"/>
</dbReference>
<feature type="transmembrane region" description="Helical" evidence="2">
    <location>
        <begin position="475"/>
        <end position="502"/>
    </location>
</feature>
<reference evidence="4" key="1">
    <citation type="submission" date="2023-10" db="EMBL/GenBank/DDBJ databases">
        <authorList>
            <person name="Chen Y."/>
            <person name="Shah S."/>
            <person name="Dougan E. K."/>
            <person name="Thang M."/>
            <person name="Chan C."/>
        </authorList>
    </citation>
    <scope>NUCLEOTIDE SEQUENCE [LARGE SCALE GENOMIC DNA]</scope>
</reference>
<evidence type="ECO:0000313" key="5">
    <source>
        <dbReference type="Proteomes" id="UP001189429"/>
    </source>
</evidence>
<sequence>MPRPYRAPYIPGITVLIPHYGETILMQKKDLFKNSNSDNVPLVNWLTRRYQEEFEFFTTRMQARQGPGEAWSVAGSDWESYTDYQWGKVSNWAAMRQQTLFRTVAGMCYYYPALQAHFELQGDKSSSLASVWDASDVFTCMVSMQMYKFFDKTMLEHTNYMFEKFPKCLKVAFIDCEEKGPVGSSDGVHMRQKRRYYSCLIDRTSPLEGDRRKPKFRVELPGYPILGDGKGDNQNHAIPFMRGHYSQGIDANQGAYFEQMMLLPCALGEFRSRQRGDGSGKKILGFPEHITSDIGSVGDFAASAEVAFGTILQRTYAVLGARMHYGHPDIMNKLYMMQQGGVSKATKTLNLSEDIFAGMDFTLRGNGRQIKHCEYFNLAKGRDLGFNTVLGFFSKLSSGTGEQILTRQMFRLSQVLHLPEALAFFYAHAGYYLNQFIVSWSMPMLVFVWLLVLLSDCEGKLDAFLMCEADQKSAAAVMASALATCYSWLMLLFLFATSFPLFAELWMQRNLKTAVWKMLQSYLTLSPFLFIFQAKCIGHYIVNEFRYGGATYVATGRGLPTERRPFVGEMRPRSEGFLKMDKVGGLYLDYASITYYDGAMLLVGLGFVVAAGGTPSDALPALTWTFVSCALVLVAWLYGPFIFNPYQFEYKHFREDARALCAFFLENNGHNWLEWYNRAQLKPGHALQKSVVDIAFFGFIFVVAAWYVTVTVKVELLVSLFSEYVGYELLYATALLPPVFLSFGFCLCVVALETVSGCSSSVRRSVEARVQSLQRRRRQAAGDVGDPEAGEPSRRAEDFAASAPAPSRVNTSALGERVQGLCGLSLGLPLPATALLVVAMDAAELGLALREIYFVGWSNALLAGVVLKLTLLSATIIFGEGVLRSDSFAWLRTCWAPLAMPLETWVRAHRMARDIFTSLLIFLPLSVFVALNSLNVSLCPSCNLHQLCLYRDPGHAAREEHEWHIEQEPAVARAPPQAAMPPPAEGPERGALARWASGAAG</sequence>
<keyword evidence="2" id="KW-1133">Transmembrane helix</keyword>
<dbReference type="EMBL" id="CAUYUJ010003725">
    <property type="protein sequence ID" value="CAK0806501.1"/>
    <property type="molecule type" value="Genomic_DNA"/>
</dbReference>